<comment type="function">
    <text evidence="9">Catalyzes hydrolysis of the D-alanyl-D-alanine dipeptide.</text>
</comment>
<feature type="binding site" evidence="9">
    <location>
        <position position="129"/>
    </location>
    <ligand>
        <name>Zn(2+)</name>
        <dbReference type="ChEBI" id="CHEBI:29105"/>
        <note>catalytic</note>
    </ligand>
</feature>
<keyword evidence="3 9" id="KW-0479">Metal-binding</keyword>
<proteinExistence type="inferred from homology"/>
<accession>A0A841REK6</accession>
<dbReference type="EMBL" id="JACHGJ010000006">
    <property type="protein sequence ID" value="MBB6481269.1"/>
    <property type="molecule type" value="Genomic_DNA"/>
</dbReference>
<sequence length="231" mass="26836">MFLINDIEVIKIPVRNSKEPFCNLTEINKRIKVDLSMSQIASKSEYFSYARETIAIKLLEAALLLPEGINFYIKEAYRPLQQQKDSFNSVLEYNRKHYGDLPEEEIYLETCKYVAPPEYAPHPTGAAIDITLINDKGIESDMGTEFNATPGETDNATYFHSDNISDEARENRRILSRALSRMGFVNYEPEWWHWSIGDRYWALLKNEDAAKYDVVDGNWIKKNTCEAMEWK</sequence>
<feature type="site" description="Transition state stabilizer" evidence="9">
    <location>
        <position position="78"/>
    </location>
</feature>
<comment type="similarity">
    <text evidence="9">Belongs to the peptidase M15D family.</text>
</comment>
<protein>
    <recommendedName>
        <fullName evidence="9">D-alanyl-D-alanine dipeptidase</fullName>
        <shortName evidence="9">D-Ala-D-Ala dipeptidase</shortName>
        <ecNumber evidence="9">3.4.13.22</ecNumber>
    </recommendedName>
</protein>
<dbReference type="GO" id="GO:0008270">
    <property type="term" value="F:zinc ion binding"/>
    <property type="evidence" value="ECO:0007669"/>
    <property type="project" value="UniProtKB-UniRule"/>
</dbReference>
<evidence type="ECO:0000256" key="7">
    <source>
        <dbReference type="ARBA" id="ARBA00023049"/>
    </source>
</evidence>
<dbReference type="GO" id="GO:0008237">
    <property type="term" value="F:metallopeptidase activity"/>
    <property type="evidence" value="ECO:0007669"/>
    <property type="project" value="UniProtKB-KW"/>
</dbReference>
<keyword evidence="11" id="KW-1185">Reference proteome</keyword>
<dbReference type="RefSeq" id="WP_184747523.1">
    <property type="nucleotide sequence ID" value="NZ_JACHGJ010000006.1"/>
</dbReference>
<dbReference type="GO" id="GO:0071555">
    <property type="term" value="P:cell wall organization"/>
    <property type="evidence" value="ECO:0007669"/>
    <property type="project" value="UniProtKB-KW"/>
</dbReference>
<dbReference type="EC" id="3.4.13.22" evidence="9"/>
<evidence type="ECO:0000256" key="3">
    <source>
        <dbReference type="ARBA" id="ARBA00022723"/>
    </source>
</evidence>
<evidence type="ECO:0000256" key="9">
    <source>
        <dbReference type="HAMAP-Rule" id="MF_01924"/>
    </source>
</evidence>
<evidence type="ECO:0000256" key="2">
    <source>
        <dbReference type="ARBA" id="ARBA00022670"/>
    </source>
</evidence>
<evidence type="ECO:0000256" key="1">
    <source>
        <dbReference type="ARBA" id="ARBA00001362"/>
    </source>
</evidence>
<evidence type="ECO:0000256" key="6">
    <source>
        <dbReference type="ARBA" id="ARBA00022997"/>
    </source>
</evidence>
<feature type="binding site" evidence="9">
    <location>
        <position position="193"/>
    </location>
    <ligand>
        <name>Zn(2+)</name>
        <dbReference type="ChEBI" id="CHEBI:29105"/>
        <note>catalytic</note>
    </ligand>
</feature>
<comment type="catalytic activity">
    <reaction evidence="1 9">
        <text>D-alanyl-D-alanine + H2O = 2 D-alanine</text>
        <dbReference type="Rhea" id="RHEA:20661"/>
        <dbReference type="ChEBI" id="CHEBI:15377"/>
        <dbReference type="ChEBI" id="CHEBI:57416"/>
        <dbReference type="ChEBI" id="CHEBI:57822"/>
        <dbReference type="EC" id="3.4.13.22"/>
    </reaction>
</comment>
<organism evidence="10 11">
    <name type="scientific">Spirochaeta isovalerica</name>
    <dbReference type="NCBI Taxonomy" id="150"/>
    <lineage>
        <taxon>Bacteria</taxon>
        <taxon>Pseudomonadati</taxon>
        <taxon>Spirochaetota</taxon>
        <taxon>Spirochaetia</taxon>
        <taxon>Spirochaetales</taxon>
        <taxon>Spirochaetaceae</taxon>
        <taxon>Spirochaeta</taxon>
    </lineage>
</organism>
<name>A0A841REK6_9SPIO</name>
<comment type="caution">
    <text evidence="10">The sequence shown here is derived from an EMBL/GenBank/DDBJ whole genome shotgun (WGS) entry which is preliminary data.</text>
</comment>
<dbReference type="GO" id="GO:0160237">
    <property type="term" value="F:D-Ala-D-Ala dipeptidase activity"/>
    <property type="evidence" value="ECO:0007669"/>
    <property type="project" value="UniProtKB-EC"/>
</dbReference>
<keyword evidence="4 9" id="KW-0378">Hydrolase</keyword>
<dbReference type="Pfam" id="PF01427">
    <property type="entry name" value="Peptidase_M15"/>
    <property type="match status" value="1"/>
</dbReference>
<dbReference type="GO" id="GO:0006508">
    <property type="term" value="P:proteolysis"/>
    <property type="evidence" value="ECO:0007669"/>
    <property type="project" value="UniProtKB-KW"/>
</dbReference>
<comment type="cofactor">
    <cofactor evidence="9">
        <name>Zn(2+)</name>
        <dbReference type="ChEBI" id="CHEBI:29105"/>
    </cofactor>
    <text evidence="9">Binds 1 zinc ion per subunit.</text>
</comment>
<keyword evidence="7 9" id="KW-0482">Metalloprotease</keyword>
<dbReference type="PANTHER" id="PTHR43126">
    <property type="entry name" value="D-ALANYL-D-ALANINE DIPEPTIDASE"/>
    <property type="match status" value="1"/>
</dbReference>
<gene>
    <name evidence="10" type="ORF">HNR50_002949</name>
</gene>
<feature type="active site" description="Proton donor/acceptor" evidence="9">
    <location>
        <position position="190"/>
    </location>
</feature>
<evidence type="ECO:0000256" key="8">
    <source>
        <dbReference type="ARBA" id="ARBA00023316"/>
    </source>
</evidence>
<dbReference type="SUPFAM" id="SSF55166">
    <property type="entry name" value="Hedgehog/DD-peptidase"/>
    <property type="match status" value="1"/>
</dbReference>
<dbReference type="InterPro" id="IPR000755">
    <property type="entry name" value="A_A_dipeptidase"/>
</dbReference>
<keyword evidence="2 9" id="KW-0645">Protease</keyword>
<evidence type="ECO:0000313" key="11">
    <source>
        <dbReference type="Proteomes" id="UP000587760"/>
    </source>
</evidence>
<dbReference type="InterPro" id="IPR009045">
    <property type="entry name" value="Zn_M74/Hedgehog-like"/>
</dbReference>
<keyword evidence="6 9" id="KW-0224">Dipeptidase</keyword>
<evidence type="ECO:0000256" key="5">
    <source>
        <dbReference type="ARBA" id="ARBA00022833"/>
    </source>
</evidence>
<dbReference type="Gene3D" id="3.30.1380.10">
    <property type="match status" value="1"/>
</dbReference>
<dbReference type="Proteomes" id="UP000587760">
    <property type="component" value="Unassembled WGS sequence"/>
</dbReference>
<evidence type="ECO:0000313" key="10">
    <source>
        <dbReference type="EMBL" id="MBB6481269.1"/>
    </source>
</evidence>
<evidence type="ECO:0000256" key="4">
    <source>
        <dbReference type="ARBA" id="ARBA00022801"/>
    </source>
</evidence>
<dbReference type="HAMAP" id="MF_01924">
    <property type="entry name" value="A_A_dipeptidase"/>
    <property type="match status" value="1"/>
</dbReference>
<dbReference type="AlphaFoldDB" id="A0A841REK6"/>
<keyword evidence="8" id="KW-0961">Cell wall biogenesis/degradation</keyword>
<dbReference type="PANTHER" id="PTHR43126:SF2">
    <property type="entry name" value="D-ALANYL-D-ALANINE DIPEPTIDASE"/>
    <property type="match status" value="1"/>
</dbReference>
<reference evidence="10 11" key="1">
    <citation type="submission" date="2020-08" db="EMBL/GenBank/DDBJ databases">
        <title>Genomic Encyclopedia of Type Strains, Phase IV (KMG-IV): sequencing the most valuable type-strain genomes for metagenomic binning, comparative biology and taxonomic classification.</title>
        <authorList>
            <person name="Goeker M."/>
        </authorList>
    </citation>
    <scope>NUCLEOTIDE SEQUENCE [LARGE SCALE GENOMIC DNA]</scope>
    <source>
        <strain evidence="10 11">DSM 2461</strain>
    </source>
</reference>
<keyword evidence="5 9" id="KW-0862">Zinc</keyword>
<feature type="binding site" evidence="9">
    <location>
        <position position="122"/>
    </location>
    <ligand>
        <name>Zn(2+)</name>
        <dbReference type="ChEBI" id="CHEBI:29105"/>
        <note>catalytic</note>
    </ligand>
</feature>